<dbReference type="OrthoDB" id="3471694at2"/>
<gene>
    <name evidence="2" type="ORF">GA0070606_1003</name>
</gene>
<reference evidence="3" key="1">
    <citation type="submission" date="2016-06" db="EMBL/GenBank/DDBJ databases">
        <authorList>
            <person name="Varghese N."/>
            <person name="Submissions Spin"/>
        </authorList>
    </citation>
    <scope>NUCLEOTIDE SEQUENCE [LARGE SCALE GENOMIC DNA]</scope>
    <source>
        <strain evidence="3">DSM 43903</strain>
    </source>
</reference>
<proteinExistence type="predicted"/>
<dbReference type="GO" id="GO:0008703">
    <property type="term" value="F:5-amino-6-(5-phosphoribosylamino)uracil reductase activity"/>
    <property type="evidence" value="ECO:0007669"/>
    <property type="project" value="InterPro"/>
</dbReference>
<dbReference type="InterPro" id="IPR024072">
    <property type="entry name" value="DHFR-like_dom_sf"/>
</dbReference>
<evidence type="ECO:0000259" key="1">
    <source>
        <dbReference type="Pfam" id="PF01872"/>
    </source>
</evidence>
<evidence type="ECO:0000313" key="3">
    <source>
        <dbReference type="Proteomes" id="UP000199001"/>
    </source>
</evidence>
<protein>
    <submittedName>
        <fullName evidence="2">Dihydrofolate reductase</fullName>
    </submittedName>
</protein>
<feature type="domain" description="Bacterial bifunctional deaminase-reductase C-terminal" evidence="1">
    <location>
        <begin position="10"/>
        <end position="187"/>
    </location>
</feature>
<sequence length="196" mass="21725">MTDTNAAPARKVIASTYVSLDGVIANPHLWMMSYMNEEGQRYALEQLFASDALLLGRTTYEGFAQAWPSMPRDEAGFADRMNSMPKYVVSTTLQDADWSNSTIISGDVVKEVGELKRQPGKDILTYGFGRLARTLLDHDLLDELRFWLHPVLVGDGLVENGDLLFRHGGAASLELVGQTAFSSGVVVLRYRPAKKR</sequence>
<dbReference type="Proteomes" id="UP000199001">
    <property type="component" value="Unassembled WGS sequence"/>
</dbReference>
<evidence type="ECO:0000313" key="2">
    <source>
        <dbReference type="EMBL" id="SCL46528.1"/>
    </source>
</evidence>
<organism evidence="2 3">
    <name type="scientific">Micromonospora citrea</name>
    <dbReference type="NCBI Taxonomy" id="47855"/>
    <lineage>
        <taxon>Bacteria</taxon>
        <taxon>Bacillati</taxon>
        <taxon>Actinomycetota</taxon>
        <taxon>Actinomycetes</taxon>
        <taxon>Micromonosporales</taxon>
        <taxon>Micromonosporaceae</taxon>
        <taxon>Micromonospora</taxon>
    </lineage>
</organism>
<dbReference type="InterPro" id="IPR002734">
    <property type="entry name" value="RibDG_C"/>
</dbReference>
<dbReference type="STRING" id="47855.GA0070606_1003"/>
<dbReference type="AlphaFoldDB" id="A0A1C6TY08"/>
<dbReference type="SUPFAM" id="SSF53597">
    <property type="entry name" value="Dihydrofolate reductase-like"/>
    <property type="match status" value="1"/>
</dbReference>
<dbReference type="Gene3D" id="3.40.430.10">
    <property type="entry name" value="Dihydrofolate Reductase, subunit A"/>
    <property type="match status" value="1"/>
</dbReference>
<name>A0A1C6TY08_9ACTN</name>
<dbReference type="InterPro" id="IPR050765">
    <property type="entry name" value="Riboflavin_Biosynth_HTPR"/>
</dbReference>
<dbReference type="PANTHER" id="PTHR38011:SF11">
    <property type="entry name" value="2,5-DIAMINO-6-RIBOSYLAMINO-4(3H)-PYRIMIDINONE 5'-PHOSPHATE REDUCTASE"/>
    <property type="match status" value="1"/>
</dbReference>
<keyword evidence="3" id="KW-1185">Reference proteome</keyword>
<dbReference type="GO" id="GO:0009231">
    <property type="term" value="P:riboflavin biosynthetic process"/>
    <property type="evidence" value="ECO:0007669"/>
    <property type="project" value="InterPro"/>
</dbReference>
<accession>A0A1C6TY08</accession>
<dbReference type="RefSeq" id="WP_091107311.1">
    <property type="nucleotide sequence ID" value="NZ_FMHZ01000002.1"/>
</dbReference>
<dbReference type="Pfam" id="PF01872">
    <property type="entry name" value="RibD_C"/>
    <property type="match status" value="1"/>
</dbReference>
<dbReference type="PANTHER" id="PTHR38011">
    <property type="entry name" value="DIHYDROFOLATE REDUCTASE FAMILY PROTEIN (AFU_ORTHOLOGUE AFUA_8G06820)"/>
    <property type="match status" value="1"/>
</dbReference>
<dbReference type="EMBL" id="FMHZ01000002">
    <property type="protein sequence ID" value="SCL46528.1"/>
    <property type="molecule type" value="Genomic_DNA"/>
</dbReference>